<protein>
    <submittedName>
        <fullName evidence="3">DsDNA nuclease domain-containing protein</fullName>
    </submittedName>
</protein>
<sequence>MPTMDDGGANAIRGFNYQKASIILVMIKNFQKQDFAIIPEADEDFDVKCENNDFYIQVKGTNKISPKKLMKSSNSKNSGDSILEKNMEPGSNSDIRKIFICNYTESLNNQLIEEYGDHIVTPVYSLSDQQKKVFINKLNLTPDQTTRLNNLYIFITPFINNSTDATTYLKGEMVNEDLITSNERAQLILGELSTLVDQKSEITITNEEDYNKKKISGESLKEFLITVENMDNFNSILESLDFNFLKKQKIRMEKNKIPLLFQDLKSNIKEEITLDSVINLTDQGALDLIINTIKSKISDINEHQLWAIAIDCFKDLGE</sequence>
<proteinExistence type="predicted"/>
<organism evidence="3 4">
    <name type="scientific">Lentibacillus kimchii</name>
    <dbReference type="NCBI Taxonomy" id="1542911"/>
    <lineage>
        <taxon>Bacteria</taxon>
        <taxon>Bacillati</taxon>
        <taxon>Bacillota</taxon>
        <taxon>Bacilli</taxon>
        <taxon>Bacillales</taxon>
        <taxon>Bacillaceae</taxon>
        <taxon>Lentibacillus</taxon>
    </lineage>
</organism>
<dbReference type="Pfam" id="PF14130">
    <property type="entry name" value="Cap4_nuclease"/>
    <property type="match status" value="1"/>
</dbReference>
<evidence type="ECO:0000313" key="3">
    <source>
        <dbReference type="EMBL" id="MFC7747327.1"/>
    </source>
</evidence>
<feature type="region of interest" description="Disordered" evidence="1">
    <location>
        <begin position="67"/>
        <end position="87"/>
    </location>
</feature>
<dbReference type="InterPro" id="IPR025382">
    <property type="entry name" value="Cap4-like_endonuclease_dom"/>
</dbReference>
<dbReference type="EMBL" id="JBHTGR010000021">
    <property type="protein sequence ID" value="MFC7747327.1"/>
    <property type="molecule type" value="Genomic_DNA"/>
</dbReference>
<evidence type="ECO:0000313" key="4">
    <source>
        <dbReference type="Proteomes" id="UP001596620"/>
    </source>
</evidence>
<dbReference type="Proteomes" id="UP001596620">
    <property type="component" value="Unassembled WGS sequence"/>
</dbReference>
<keyword evidence="4" id="KW-1185">Reference proteome</keyword>
<reference evidence="4" key="1">
    <citation type="journal article" date="2019" name="Int. J. Syst. Evol. Microbiol.">
        <title>The Global Catalogue of Microorganisms (GCM) 10K type strain sequencing project: providing services to taxonomists for standard genome sequencing and annotation.</title>
        <authorList>
            <consortium name="The Broad Institute Genomics Platform"/>
            <consortium name="The Broad Institute Genome Sequencing Center for Infectious Disease"/>
            <person name="Wu L."/>
            <person name="Ma J."/>
        </authorList>
    </citation>
    <scope>NUCLEOTIDE SEQUENCE [LARGE SCALE GENOMIC DNA]</scope>
    <source>
        <strain evidence="4">JCM 30234</strain>
    </source>
</reference>
<comment type="caution">
    <text evidence="3">The sequence shown here is derived from an EMBL/GenBank/DDBJ whole genome shotgun (WGS) entry which is preliminary data.</text>
</comment>
<evidence type="ECO:0000256" key="1">
    <source>
        <dbReference type="SAM" id="MobiDB-lite"/>
    </source>
</evidence>
<dbReference type="RefSeq" id="WP_382358845.1">
    <property type="nucleotide sequence ID" value="NZ_JBHTGR010000021.1"/>
</dbReference>
<feature type="domain" description="CD-NTase associated protein 4-like DNA endonuclease" evidence="2">
    <location>
        <begin position="6"/>
        <end position="139"/>
    </location>
</feature>
<evidence type="ECO:0000259" key="2">
    <source>
        <dbReference type="Pfam" id="PF14130"/>
    </source>
</evidence>
<gene>
    <name evidence="3" type="ORF">ACFQU8_08780</name>
</gene>
<accession>A0ABW2UTT9</accession>
<name>A0ABW2UTT9_9BACI</name>